<dbReference type="KEGG" id="bbh:BN112_1660"/>
<accession>A0A0C6P5Y2</accession>
<dbReference type="InterPro" id="IPR037185">
    <property type="entry name" value="EmrE-like"/>
</dbReference>
<feature type="transmembrane region" description="Helical" evidence="5">
    <location>
        <begin position="33"/>
        <end position="51"/>
    </location>
</feature>
<dbReference type="HOGENOM" id="CLU_033863_20_1_4"/>
<dbReference type="OrthoDB" id="7158585at2"/>
<evidence type="ECO:0000313" key="7">
    <source>
        <dbReference type="EMBL" id="CCJ53577.1"/>
    </source>
</evidence>
<protein>
    <submittedName>
        <fullName evidence="7">Putative integral membrane protein</fullName>
    </submittedName>
</protein>
<feature type="transmembrane region" description="Helical" evidence="5">
    <location>
        <begin position="267"/>
        <end position="287"/>
    </location>
</feature>
<evidence type="ECO:0000256" key="4">
    <source>
        <dbReference type="ARBA" id="ARBA00023136"/>
    </source>
</evidence>
<evidence type="ECO:0000256" key="5">
    <source>
        <dbReference type="SAM" id="Phobius"/>
    </source>
</evidence>
<dbReference type="Proteomes" id="UP000007564">
    <property type="component" value="Chromosome"/>
</dbReference>
<feature type="transmembrane region" description="Helical" evidence="5">
    <location>
        <begin position="141"/>
        <end position="160"/>
    </location>
</feature>
<reference evidence="7 8" key="1">
    <citation type="journal article" date="2012" name="BMC Genomics">
        <title>Comparative genomics of the classical Bordetella subspecies: the evolution and exchange of virulence-associated diversity amongst closely related pathogens.</title>
        <authorList>
            <person name="Park J."/>
            <person name="Zhang Y."/>
            <person name="Buboltz A.M."/>
            <person name="Zhang X."/>
            <person name="Schuster S.C."/>
            <person name="Ahuja U."/>
            <person name="Liu M."/>
            <person name="Miller J.F."/>
            <person name="Sebaihia M."/>
            <person name="Bentley S.D."/>
            <person name="Parkhill J."/>
            <person name="Harvill E.T."/>
        </authorList>
    </citation>
    <scope>NUCLEOTIDE SEQUENCE [LARGE SCALE GENOMIC DNA]</scope>
    <source>
        <strain evidence="7 8">253</strain>
    </source>
</reference>
<keyword evidence="2 5" id="KW-0812">Transmembrane</keyword>
<evidence type="ECO:0000313" key="8">
    <source>
        <dbReference type="Proteomes" id="UP000007564"/>
    </source>
</evidence>
<dbReference type="PANTHER" id="PTHR32322:SF9">
    <property type="entry name" value="AMINO-ACID METABOLITE EFFLUX PUMP-RELATED"/>
    <property type="match status" value="1"/>
</dbReference>
<proteinExistence type="predicted"/>
<dbReference type="AlphaFoldDB" id="A0A0C6P5Y2"/>
<comment type="subcellular location">
    <subcellularLocation>
        <location evidence="1">Membrane</location>
        <topology evidence="1">Multi-pass membrane protein</topology>
    </subcellularLocation>
</comment>
<dbReference type="InterPro" id="IPR000620">
    <property type="entry name" value="EamA_dom"/>
</dbReference>
<evidence type="ECO:0000256" key="3">
    <source>
        <dbReference type="ARBA" id="ARBA00022989"/>
    </source>
</evidence>
<feature type="transmembrane region" description="Helical" evidence="5">
    <location>
        <begin position="114"/>
        <end position="135"/>
    </location>
</feature>
<evidence type="ECO:0000256" key="2">
    <source>
        <dbReference type="ARBA" id="ARBA00022692"/>
    </source>
</evidence>
<dbReference type="GO" id="GO:0016020">
    <property type="term" value="C:membrane"/>
    <property type="evidence" value="ECO:0007669"/>
    <property type="project" value="UniProtKB-SubCell"/>
</dbReference>
<dbReference type="InterPro" id="IPR050638">
    <property type="entry name" value="AA-Vitamin_Transporters"/>
</dbReference>
<feature type="transmembrane region" description="Helical" evidence="5">
    <location>
        <begin position="172"/>
        <end position="194"/>
    </location>
</feature>
<keyword evidence="4 5" id="KW-0472">Membrane</keyword>
<gene>
    <name evidence="7" type="ORF">BN112_1660</name>
</gene>
<dbReference type="PANTHER" id="PTHR32322">
    <property type="entry name" value="INNER MEMBRANE TRANSPORTER"/>
    <property type="match status" value="1"/>
</dbReference>
<name>A0A0C6P5Y2_BORBO</name>
<feature type="transmembrane region" description="Helical" evidence="5">
    <location>
        <begin position="7"/>
        <end position="27"/>
    </location>
</feature>
<sequence length="300" mass="31955">MPLSHLLLALSVVFIWGTNFVVIKWALADFPPFLFAALRFLLSVLPWVLLFRRPAVPWSRLAAFGVLLGVGQFGVLYWAMQRDITPGMASLLVQSQVFFTILMSMAFTGERMRLWQALALALAVAGYAVVAWYSVADPGAAITLLGVGLVLLAGLSWACANMVARTAGRVNMVGFIAWSSLFAVPPIVLISLLAEGPAAIAQAVTHASPAAWTAVLWQAVGNTVFGFGAWNWLLARHPATTVAPMALLVPVFGMLASTLLLDESLPGWKLSAAALVLGGLALNLYAGRLDAAARMARAGR</sequence>
<feature type="domain" description="EamA" evidence="6">
    <location>
        <begin position="145"/>
        <end position="284"/>
    </location>
</feature>
<dbReference type="SUPFAM" id="SSF103481">
    <property type="entry name" value="Multidrug resistance efflux transporter EmrE"/>
    <property type="match status" value="2"/>
</dbReference>
<feature type="transmembrane region" description="Helical" evidence="5">
    <location>
        <begin position="58"/>
        <end position="80"/>
    </location>
</feature>
<feature type="transmembrane region" description="Helical" evidence="5">
    <location>
        <begin position="214"/>
        <end position="235"/>
    </location>
</feature>
<feature type="transmembrane region" description="Helical" evidence="5">
    <location>
        <begin position="242"/>
        <end position="261"/>
    </location>
</feature>
<dbReference type="EMBL" id="HE965806">
    <property type="protein sequence ID" value="CCJ53577.1"/>
    <property type="molecule type" value="Genomic_DNA"/>
</dbReference>
<evidence type="ECO:0000259" key="6">
    <source>
        <dbReference type="Pfam" id="PF00892"/>
    </source>
</evidence>
<dbReference type="Pfam" id="PF00892">
    <property type="entry name" value="EamA"/>
    <property type="match status" value="2"/>
</dbReference>
<organism evidence="7 8">
    <name type="scientific">Bordetella bronchiseptica 253</name>
    <dbReference type="NCBI Taxonomy" id="568707"/>
    <lineage>
        <taxon>Bacteria</taxon>
        <taxon>Pseudomonadati</taxon>
        <taxon>Pseudomonadota</taxon>
        <taxon>Betaproteobacteria</taxon>
        <taxon>Burkholderiales</taxon>
        <taxon>Alcaligenaceae</taxon>
        <taxon>Bordetella</taxon>
    </lineage>
</organism>
<keyword evidence="3 5" id="KW-1133">Transmembrane helix</keyword>
<dbReference type="RefSeq" id="WP_015064142.1">
    <property type="nucleotide sequence ID" value="NC_019382.1"/>
</dbReference>
<evidence type="ECO:0000256" key="1">
    <source>
        <dbReference type="ARBA" id="ARBA00004141"/>
    </source>
</evidence>
<feature type="transmembrane region" description="Helical" evidence="5">
    <location>
        <begin position="86"/>
        <end position="107"/>
    </location>
</feature>
<feature type="domain" description="EamA" evidence="6">
    <location>
        <begin position="6"/>
        <end position="131"/>
    </location>
</feature>